<evidence type="ECO:0000313" key="1">
    <source>
        <dbReference type="EMBL" id="KGT73728.1"/>
    </source>
</evidence>
<sequence>MMALNIPQYLRTALGFAPSSKTEGAIPVEDIGLYAGAKIVSIAGTAVTLDNDAHHARILDFTAGSAVTVSVPNSLRPDFFCGISQGGAGQVTVAVAAGAAGVGVTLNEPSNQLKTSAQFVMLSLIAFSRNTFRLFGSTAA</sequence>
<gene>
    <name evidence="1" type="ORF">MA20_43065</name>
</gene>
<dbReference type="Proteomes" id="UP000030377">
    <property type="component" value="Unassembled WGS sequence"/>
</dbReference>
<dbReference type="AlphaFoldDB" id="A0A0A3YJ33"/>
<proteinExistence type="predicted"/>
<name>A0A0A3YJ33_BRAJP</name>
<accession>A0A0A3YJ33</accession>
<organism evidence="1 2">
    <name type="scientific">Bradyrhizobium japonicum</name>
    <dbReference type="NCBI Taxonomy" id="375"/>
    <lineage>
        <taxon>Bacteria</taxon>
        <taxon>Pseudomonadati</taxon>
        <taxon>Pseudomonadota</taxon>
        <taxon>Alphaproteobacteria</taxon>
        <taxon>Hyphomicrobiales</taxon>
        <taxon>Nitrobacteraceae</taxon>
        <taxon>Bradyrhizobium</taxon>
    </lineage>
</organism>
<reference evidence="1 2" key="1">
    <citation type="submission" date="2014-09" db="EMBL/GenBank/DDBJ databases">
        <title>Draft genome of Bradyrhizobium japonicum Is-34.</title>
        <authorList>
            <person name="Tsurumaru H."/>
            <person name="Yamakawa T."/>
            <person name="Hashimoto S."/>
            <person name="Okizaki K."/>
            <person name="Kanesaki Y."/>
            <person name="Yoshikawa H."/>
            <person name="Yajima S."/>
        </authorList>
    </citation>
    <scope>NUCLEOTIDE SEQUENCE [LARGE SCALE GENOMIC DNA]</scope>
    <source>
        <strain evidence="1 2">Is-34</strain>
    </source>
</reference>
<comment type="caution">
    <text evidence="1">The sequence shown here is derived from an EMBL/GenBank/DDBJ whole genome shotgun (WGS) entry which is preliminary data.</text>
</comment>
<protein>
    <submittedName>
        <fullName evidence="1">Uncharacterized protein</fullName>
    </submittedName>
</protein>
<dbReference type="EMBL" id="JRPN01000042">
    <property type="protein sequence ID" value="KGT73728.1"/>
    <property type="molecule type" value="Genomic_DNA"/>
</dbReference>
<evidence type="ECO:0000313" key="2">
    <source>
        <dbReference type="Proteomes" id="UP000030377"/>
    </source>
</evidence>